<sequence>MSGDDAAAIAGDVLAAVRQTPGVHTAFLNRTLARLVVTLDAEAEGPSTAQLCRIVAAAEGRHRTRTTGQQPTGLPGDDVVLMGRMIAAGAATMGLGLSLTGSLLRLPRLPDLVAVPPTLIDHLPRLRRELEKRLGPEGTDVLFGVVNATTAALTLSPTAAAAEAATRAMLAAEAWNGRSTWFRHEPRLGSYATPDATAATPKCISSPPDGPAERYANRIGLTGLGAAAVVGLLSPNPDAAGAAALAAVPKPLRTVREAFGCALSNGLTSQHDAPVLRPRALRALDRVDAIMIDPRALYTDELTVSRVLGVQNSARGKAWEAVAAALDDQRLAPDGTTWLTSREPGGPAGP</sequence>
<evidence type="ECO:0000313" key="2">
    <source>
        <dbReference type="Proteomes" id="UP000020681"/>
    </source>
</evidence>
<evidence type="ECO:0000313" key="1">
    <source>
        <dbReference type="EMBL" id="EUA89316.1"/>
    </source>
</evidence>
<comment type="caution">
    <text evidence="1">The sequence shown here is derived from an EMBL/GenBank/DDBJ whole genome shotgun (WGS) entry which is preliminary data.</text>
</comment>
<name>A0ABP3AF38_MYCUL</name>
<dbReference type="EMBL" id="JAOL01000122">
    <property type="protein sequence ID" value="EUA89316.1"/>
    <property type="molecule type" value="Genomic_DNA"/>
</dbReference>
<organism evidence="1 2">
    <name type="scientific">Mycobacterium ulcerans str. Harvey</name>
    <dbReference type="NCBI Taxonomy" id="1299332"/>
    <lineage>
        <taxon>Bacteria</taxon>
        <taxon>Bacillati</taxon>
        <taxon>Actinomycetota</taxon>
        <taxon>Actinomycetes</taxon>
        <taxon>Mycobacteriales</taxon>
        <taxon>Mycobacteriaceae</taxon>
        <taxon>Mycobacterium</taxon>
        <taxon>Mycobacterium ulcerans group</taxon>
    </lineage>
</organism>
<keyword evidence="2" id="KW-1185">Reference proteome</keyword>
<reference evidence="1 2" key="1">
    <citation type="submission" date="2014-01" db="EMBL/GenBank/DDBJ databases">
        <authorList>
            <person name="Dobos K."/>
            <person name="Lenaerts A."/>
            <person name="Ordway D."/>
            <person name="DeGroote M.A."/>
            <person name="Parker T."/>
            <person name="Sizemore C."/>
            <person name="Tallon L.J."/>
            <person name="Sadzewicz L.K."/>
            <person name="Sengamalay N."/>
            <person name="Fraser C.M."/>
            <person name="Hine E."/>
            <person name="Shefchek K.A."/>
            <person name="Das S.P."/>
            <person name="Tettelin H."/>
        </authorList>
    </citation>
    <scope>NUCLEOTIDE SEQUENCE [LARGE SCALE GENOMIC DNA]</scope>
    <source>
        <strain evidence="1 2">Harvey</strain>
    </source>
</reference>
<accession>A0ABP3AF38</accession>
<protein>
    <submittedName>
        <fullName evidence="1">E1-E2 family cation-transporting ATPase</fullName>
    </submittedName>
</protein>
<dbReference type="Proteomes" id="UP000020681">
    <property type="component" value="Unassembled WGS sequence"/>
</dbReference>
<gene>
    <name evidence="1" type="ORF">I551_4178</name>
</gene>
<proteinExistence type="predicted"/>